<accession>A0A9E7NAN0</accession>
<reference evidence="4" key="1">
    <citation type="submission" date="2022-06" db="EMBL/GenBank/DDBJ databases">
        <title>Diverse halophilic archaea isolated from saline environments.</title>
        <authorList>
            <person name="Cui H.-L."/>
        </authorList>
    </citation>
    <scope>NUCLEOTIDE SEQUENCE</scope>
    <source>
        <strain evidence="4">WLHS1</strain>
    </source>
</reference>
<organism evidence="4 5">
    <name type="scientific">Natronosalvus rutilus</name>
    <dbReference type="NCBI Taxonomy" id="2953753"/>
    <lineage>
        <taxon>Archaea</taxon>
        <taxon>Methanobacteriati</taxon>
        <taxon>Methanobacteriota</taxon>
        <taxon>Stenosarchaea group</taxon>
        <taxon>Halobacteria</taxon>
        <taxon>Halobacteriales</taxon>
        <taxon>Natrialbaceae</taxon>
        <taxon>Natronosalvus</taxon>
    </lineage>
</organism>
<feature type="transmembrane region" description="Helical" evidence="2">
    <location>
        <begin position="169"/>
        <end position="190"/>
    </location>
</feature>
<dbReference type="GO" id="GO:0080120">
    <property type="term" value="P:CAAX-box protein maturation"/>
    <property type="evidence" value="ECO:0007669"/>
    <property type="project" value="UniProtKB-ARBA"/>
</dbReference>
<feature type="domain" description="CAAX prenyl protease 2/Lysostaphin resistance protein A-like" evidence="3">
    <location>
        <begin position="213"/>
        <end position="304"/>
    </location>
</feature>
<feature type="transmembrane region" description="Helical" evidence="2">
    <location>
        <begin position="234"/>
        <end position="259"/>
    </location>
</feature>
<evidence type="ECO:0000259" key="3">
    <source>
        <dbReference type="Pfam" id="PF02517"/>
    </source>
</evidence>
<keyword evidence="4" id="KW-0645">Protease</keyword>
<dbReference type="PANTHER" id="PTHR36435:SF1">
    <property type="entry name" value="CAAX AMINO TERMINAL PROTEASE FAMILY PROTEIN"/>
    <property type="match status" value="1"/>
</dbReference>
<evidence type="ECO:0000313" key="5">
    <source>
        <dbReference type="Proteomes" id="UP001056855"/>
    </source>
</evidence>
<dbReference type="EMBL" id="CP100355">
    <property type="protein sequence ID" value="UTF53375.1"/>
    <property type="molecule type" value="Genomic_DNA"/>
</dbReference>
<gene>
    <name evidence="4" type="ORF">NGM29_16640</name>
</gene>
<feature type="transmembrane region" description="Helical" evidence="2">
    <location>
        <begin position="127"/>
        <end position="148"/>
    </location>
</feature>
<dbReference type="RefSeq" id="WP_254157781.1">
    <property type="nucleotide sequence ID" value="NZ_CP100355.1"/>
</dbReference>
<feature type="compositionally biased region" description="Basic and acidic residues" evidence="1">
    <location>
        <begin position="46"/>
        <end position="73"/>
    </location>
</feature>
<evidence type="ECO:0000256" key="2">
    <source>
        <dbReference type="SAM" id="Phobius"/>
    </source>
</evidence>
<dbReference type="GO" id="GO:0004175">
    <property type="term" value="F:endopeptidase activity"/>
    <property type="evidence" value="ECO:0007669"/>
    <property type="project" value="UniProtKB-ARBA"/>
</dbReference>
<evidence type="ECO:0000256" key="1">
    <source>
        <dbReference type="SAM" id="MobiDB-lite"/>
    </source>
</evidence>
<dbReference type="Pfam" id="PF02517">
    <property type="entry name" value="Rce1-like"/>
    <property type="match status" value="1"/>
</dbReference>
<feature type="transmembrane region" description="Helical" evidence="2">
    <location>
        <begin position="271"/>
        <end position="301"/>
    </location>
</feature>
<keyword evidence="2" id="KW-1133">Transmembrane helix</keyword>
<dbReference type="AlphaFoldDB" id="A0A9E7NAN0"/>
<evidence type="ECO:0000313" key="4">
    <source>
        <dbReference type="EMBL" id="UTF53375.1"/>
    </source>
</evidence>
<feature type="compositionally biased region" description="Low complexity" evidence="1">
    <location>
        <begin position="75"/>
        <end position="84"/>
    </location>
</feature>
<protein>
    <submittedName>
        <fullName evidence="4">CPBP family intramembrane metalloprotease</fullName>
    </submittedName>
</protein>
<dbReference type="GeneID" id="73291708"/>
<feature type="region of interest" description="Disordered" evidence="1">
    <location>
        <begin position="30"/>
        <end position="121"/>
    </location>
</feature>
<keyword evidence="4" id="KW-0482">Metalloprotease</keyword>
<feature type="transmembrane region" description="Helical" evidence="2">
    <location>
        <begin position="210"/>
        <end position="227"/>
    </location>
</feature>
<dbReference type="Proteomes" id="UP001056855">
    <property type="component" value="Chromosome"/>
</dbReference>
<keyword evidence="4" id="KW-0378">Hydrolase</keyword>
<dbReference type="InterPro" id="IPR003675">
    <property type="entry name" value="Rce1/LyrA-like_dom"/>
</dbReference>
<keyword evidence="2" id="KW-0812">Transmembrane</keyword>
<dbReference type="GO" id="GO:0008237">
    <property type="term" value="F:metallopeptidase activity"/>
    <property type="evidence" value="ECO:0007669"/>
    <property type="project" value="UniProtKB-KW"/>
</dbReference>
<sequence>MTQWAAFAGLSGVVLVALLVLSVLTQRAFEEPNGSRASRQNPLDAESQRPTDRPLERTDSRDQATDAASREAPPEEASASAVEEYGPASDDVAPVSEAGTPRQPTRTREPTRSETGTDPHDISTGALLANVALSQGLFAAVLLGAAVYTSIPLEALGIEFDSNYLRSGLLLGAVAGVVLYATNEVGAALATRLGVDHDEALRGLLAPDDVRGWVVLLVAVLPVVAFFEEFLFRAALIGALAVGFDVPIWLLAVGSSVAFAVGHGMQGPAGIVVTGLLGFVLAALFIATGSLLAVVVAHYLVNALEFVVHEGLGLEPVESVLERVGS</sequence>
<keyword evidence="5" id="KW-1185">Reference proteome</keyword>
<dbReference type="InterPro" id="IPR052710">
    <property type="entry name" value="CAAX_protease"/>
</dbReference>
<keyword evidence="2" id="KW-0472">Membrane</keyword>
<proteinExistence type="predicted"/>
<dbReference type="KEGG" id="sawl:NGM29_16640"/>
<name>A0A9E7NAN0_9EURY</name>
<feature type="compositionally biased region" description="Basic and acidic residues" evidence="1">
    <location>
        <begin position="106"/>
        <end position="121"/>
    </location>
</feature>
<dbReference type="PANTHER" id="PTHR36435">
    <property type="entry name" value="SLR1288 PROTEIN"/>
    <property type="match status" value="1"/>
</dbReference>